<dbReference type="Pfam" id="PF23774">
    <property type="entry name" value="TPR_GEMI5"/>
    <property type="match status" value="1"/>
</dbReference>
<evidence type="ECO:0000256" key="1">
    <source>
        <dbReference type="PROSITE-ProRule" id="PRU00221"/>
    </source>
</evidence>
<dbReference type="PANTHER" id="PTHR46362:SF1">
    <property type="entry name" value="GEM-ASSOCIATED PROTEIN 5"/>
    <property type="match status" value="1"/>
</dbReference>
<dbReference type="PROSITE" id="PS50294">
    <property type="entry name" value="WD_REPEATS_REGION"/>
    <property type="match status" value="1"/>
</dbReference>
<accession>A0A367KK14</accession>
<feature type="repeat" description="WD" evidence="1">
    <location>
        <begin position="591"/>
        <end position="624"/>
    </location>
</feature>
<dbReference type="Gene3D" id="2.130.10.10">
    <property type="entry name" value="YVTN repeat-like/Quinoprotein amine dehydrogenase"/>
    <property type="match status" value="2"/>
</dbReference>
<evidence type="ECO:0000259" key="2">
    <source>
        <dbReference type="Pfam" id="PF23774"/>
    </source>
</evidence>
<dbReference type="EMBL" id="PJQM01001373">
    <property type="protein sequence ID" value="RCI02490.1"/>
    <property type="molecule type" value="Genomic_DNA"/>
</dbReference>
<evidence type="ECO:0000313" key="4">
    <source>
        <dbReference type="Proteomes" id="UP000253551"/>
    </source>
</evidence>
<dbReference type="STRING" id="4846.A0A367KK14"/>
<dbReference type="PANTHER" id="PTHR46362">
    <property type="entry name" value="GEM-ASSOCIATED PROTEIN 5"/>
    <property type="match status" value="1"/>
</dbReference>
<dbReference type="InterPro" id="IPR011047">
    <property type="entry name" value="Quinoprotein_ADH-like_sf"/>
</dbReference>
<sequence length="1037" mass="118290">MEERYPTYKSYPPVPNWYSSCITAIIEPHFFLYATRNCIVILGLWDLRYFGSFTVSTEKVTAIAAHETFCFTAGVDKTVRVWNVLLGSLLTSYTEHKAEITALKLIGNGTMVVSTDKSGLVVIADPFNNKKHNQHKVKSEITSLATTTYDQANYLAIGYANGMIFIEKLESDLSTTTVCQIASDNDSIQSLDWQKTTEAWPLLATSTKRKRHVSIWHIPSQSEWTSIRLPNPPAQATEQQKSTVWIELAWSPHEQHKLFFSSFIGSIVCFDLSSKSPKLCNHERLEKHSRNVFTINWFNHGKNCITTSLDKQIIRWDVKKKSCLQSLKTQAGFPYAMDSPAWNPDQLVVGMGDNAIKLWRFADTQTVMKSNKHDYYEATVLWKGLQGKIEKVQCHSTKEGLVAYSNEYGHVGLYDTLDLRRIPCKTYHRSQGAPFIAWGPDMSEVLENNMKDTLFSCGGDGILHVYDANSPQAPPVQLNQRLQEKNLAWFTSLTSIKTNRYSLKIDKKAQYLALGHTNGFVEVYSLQTLKIMYVSNYHRELVRALDFKYINDTVLLASGCDAGDIAIHDIGSIKEPIPDVPVFHSEVMYSLKGHKKGIRVLKWSNHYDKAFLASGSDDSFVVVWHEDKPISSFDRHRNRILSICWSPLDHDILFTGSEDRFIYEWNKHDFPCTEPLNAIKNLYDKEKAILSQNNKRKTEAVPAANVKKPKKLVASNEETDPRLNSMLLSQESEKSTSRLRKEQYCLILADSLIEGKIKQAIHELKGKYLTEEQKKDATVSRYTDFLDEKQQSSTVHENIHELFYGDKNDIRRLIELEVKAIHQKETSSSTEPSYGVHNNVKYDFDIKLAMDIMQCQFSMFESHQLDQNANSCLTDWIVLAMSPMVGRQTWIDLMLKQAQKLEGFKQYHLAASCYIASSHVYEAIELYRRHHMFREAIALAKIRLPPQDPIVSSLFADWANELQKGDQDTLTAICYLLSKTKGSISNAINALARSRKESSLFYATCLAIAANEATKAQRIEHWLSKLNERLSNKTKAM</sequence>
<keyword evidence="4" id="KW-1185">Reference proteome</keyword>
<dbReference type="InterPro" id="IPR001680">
    <property type="entry name" value="WD40_rpt"/>
</dbReference>
<dbReference type="SUPFAM" id="SSF50998">
    <property type="entry name" value="Quinoprotein alcohol dehydrogenase-like"/>
    <property type="match status" value="2"/>
</dbReference>
<dbReference type="InterPro" id="IPR056421">
    <property type="entry name" value="TPR_GEMI5"/>
</dbReference>
<dbReference type="GO" id="GO:0005634">
    <property type="term" value="C:nucleus"/>
    <property type="evidence" value="ECO:0007669"/>
    <property type="project" value="TreeGrafter"/>
</dbReference>
<dbReference type="PROSITE" id="PS50082">
    <property type="entry name" value="WD_REPEATS_2"/>
    <property type="match status" value="3"/>
</dbReference>
<evidence type="ECO:0000313" key="3">
    <source>
        <dbReference type="EMBL" id="RCI02490.1"/>
    </source>
</evidence>
<gene>
    <name evidence="3" type="primary">GEMIN5_2</name>
    <name evidence="3" type="ORF">CU098_007425</name>
</gene>
<comment type="caution">
    <text evidence="3">The sequence shown here is derived from an EMBL/GenBank/DDBJ whole genome shotgun (WGS) entry which is preliminary data.</text>
</comment>
<dbReference type="Pfam" id="PF00400">
    <property type="entry name" value="WD40"/>
    <property type="match status" value="3"/>
</dbReference>
<keyword evidence="1" id="KW-0853">WD repeat</keyword>
<dbReference type="InterPro" id="IPR052640">
    <property type="entry name" value="Gemin-5"/>
</dbReference>
<feature type="repeat" description="WD" evidence="1">
    <location>
        <begin position="633"/>
        <end position="666"/>
    </location>
</feature>
<name>A0A367KK14_RHIST</name>
<dbReference type="GO" id="GO:0000387">
    <property type="term" value="P:spliceosomal snRNP assembly"/>
    <property type="evidence" value="ECO:0007669"/>
    <property type="project" value="TreeGrafter"/>
</dbReference>
<protein>
    <submittedName>
        <fullName evidence="3">Gem-associated protein 5</fullName>
    </submittedName>
</protein>
<dbReference type="AlphaFoldDB" id="A0A367KK14"/>
<dbReference type="GO" id="GO:0003730">
    <property type="term" value="F:mRNA 3'-UTR binding"/>
    <property type="evidence" value="ECO:0007669"/>
    <property type="project" value="TreeGrafter"/>
</dbReference>
<dbReference type="SMART" id="SM00320">
    <property type="entry name" value="WD40"/>
    <property type="match status" value="9"/>
</dbReference>
<proteinExistence type="predicted"/>
<feature type="repeat" description="WD" evidence="1">
    <location>
        <begin position="285"/>
        <end position="326"/>
    </location>
</feature>
<dbReference type="InterPro" id="IPR015943">
    <property type="entry name" value="WD40/YVTN_repeat-like_dom_sf"/>
</dbReference>
<dbReference type="Proteomes" id="UP000253551">
    <property type="component" value="Unassembled WGS sequence"/>
</dbReference>
<organism evidence="3 4">
    <name type="scientific">Rhizopus stolonifer</name>
    <name type="common">Rhizopus nigricans</name>
    <dbReference type="NCBI Taxonomy" id="4846"/>
    <lineage>
        <taxon>Eukaryota</taxon>
        <taxon>Fungi</taxon>
        <taxon>Fungi incertae sedis</taxon>
        <taxon>Mucoromycota</taxon>
        <taxon>Mucoromycotina</taxon>
        <taxon>Mucoromycetes</taxon>
        <taxon>Mucorales</taxon>
        <taxon>Mucorineae</taxon>
        <taxon>Rhizopodaceae</taxon>
        <taxon>Rhizopus</taxon>
    </lineage>
</organism>
<dbReference type="OrthoDB" id="7326421at2759"/>
<feature type="domain" description="Gem-associated protein 5 TPR" evidence="2">
    <location>
        <begin position="870"/>
        <end position="1020"/>
    </location>
</feature>
<dbReference type="GO" id="GO:0032797">
    <property type="term" value="C:SMN complex"/>
    <property type="evidence" value="ECO:0007669"/>
    <property type="project" value="TreeGrafter"/>
</dbReference>
<reference evidence="3 4" key="1">
    <citation type="journal article" date="2018" name="G3 (Bethesda)">
        <title>Phylogenetic and Phylogenomic Definition of Rhizopus Species.</title>
        <authorList>
            <person name="Gryganskyi A.P."/>
            <person name="Golan J."/>
            <person name="Dolatabadi S."/>
            <person name="Mondo S."/>
            <person name="Robb S."/>
            <person name="Idnurm A."/>
            <person name="Muszewska A."/>
            <person name="Steczkiewicz K."/>
            <person name="Masonjones S."/>
            <person name="Liao H.L."/>
            <person name="Gajdeczka M.T."/>
            <person name="Anike F."/>
            <person name="Vuek A."/>
            <person name="Anishchenko I.M."/>
            <person name="Voigt K."/>
            <person name="de Hoog G.S."/>
            <person name="Smith M.E."/>
            <person name="Heitman J."/>
            <person name="Vilgalys R."/>
            <person name="Stajich J.E."/>
        </authorList>
    </citation>
    <scope>NUCLEOTIDE SEQUENCE [LARGE SCALE GENOMIC DNA]</scope>
    <source>
        <strain evidence="3 4">LSU 92-RS-03</strain>
    </source>
</reference>